<keyword evidence="10" id="KW-1185">Reference proteome</keyword>
<keyword evidence="6" id="KW-0472">Membrane</keyword>
<comment type="similarity">
    <text evidence="2">Belongs to the OmpP1/FadL family.</text>
</comment>
<evidence type="ECO:0000256" key="6">
    <source>
        <dbReference type="ARBA" id="ARBA00023136"/>
    </source>
</evidence>
<keyword evidence="5 8" id="KW-0732">Signal</keyword>
<dbReference type="EMBL" id="BDOQ01000003">
    <property type="protein sequence ID" value="GBG13236.1"/>
    <property type="molecule type" value="Genomic_DNA"/>
</dbReference>
<evidence type="ECO:0000256" key="2">
    <source>
        <dbReference type="ARBA" id="ARBA00008163"/>
    </source>
</evidence>
<dbReference type="GO" id="GO:0009279">
    <property type="term" value="C:cell outer membrane"/>
    <property type="evidence" value="ECO:0007669"/>
    <property type="project" value="UniProtKB-SubCell"/>
</dbReference>
<evidence type="ECO:0000256" key="8">
    <source>
        <dbReference type="SAM" id="SignalP"/>
    </source>
</evidence>
<feature type="signal peptide" evidence="8">
    <location>
        <begin position="1"/>
        <end position="31"/>
    </location>
</feature>
<dbReference type="GO" id="GO:0015483">
    <property type="term" value="F:long-chain fatty acid transporting porin activity"/>
    <property type="evidence" value="ECO:0007669"/>
    <property type="project" value="TreeGrafter"/>
</dbReference>
<dbReference type="Proteomes" id="UP000245081">
    <property type="component" value="Unassembled WGS sequence"/>
</dbReference>
<sequence>MFFSTRLTQRSGSAALAAFILPLLASFPAYATNGFNLIGFGAESTLMGGADVAVARDTSALNTNPAGLTQINGQALDVFGSILRTIDLAHKDQFGNNESASNQYTLLGGGGYARSLESLPCTAGIGLFAQGGAGGVFNSLKTFAGTKDTFSSLFGIAKVTPGMGCQVTDNLSLGASLAIVYASLDEEVFKHTPGGFDLQDASALNVGFKLGAQYRVSPNLTLGAAYTEKTDLPLSGDYFKVGNVTYRDVSIHGFALPREIAFGAAFKPNENWLLSLKLNWINWADALGTSTLRVSNPDNPLAPASLPPQSATMDWKNQWVIATGLAYTLDDKTTLYAGYNYGQNPIPKKHTTPQLAGILEHHITLGAAYRWSPEWTFTGGLEYDPRVKVNYTNSDLPIFGSDAQLRNEALFLHFMVSRRW</sequence>
<evidence type="ECO:0000256" key="1">
    <source>
        <dbReference type="ARBA" id="ARBA00004571"/>
    </source>
</evidence>
<evidence type="ECO:0000256" key="4">
    <source>
        <dbReference type="ARBA" id="ARBA00022692"/>
    </source>
</evidence>
<organism evidence="9 10">
    <name type="scientific">Novimethylophilus kurashikiensis</name>
    <dbReference type="NCBI Taxonomy" id="1825523"/>
    <lineage>
        <taxon>Bacteria</taxon>
        <taxon>Pseudomonadati</taxon>
        <taxon>Pseudomonadota</taxon>
        <taxon>Betaproteobacteria</taxon>
        <taxon>Nitrosomonadales</taxon>
        <taxon>Methylophilaceae</taxon>
        <taxon>Novimethylophilus</taxon>
    </lineage>
</organism>
<evidence type="ECO:0000256" key="7">
    <source>
        <dbReference type="ARBA" id="ARBA00023237"/>
    </source>
</evidence>
<accession>A0A2R5F475</accession>
<keyword evidence="3" id="KW-1134">Transmembrane beta strand</keyword>
<name>A0A2R5F475_9PROT</name>
<dbReference type="InterPro" id="IPR005017">
    <property type="entry name" value="OMPP1/FadL/TodX"/>
</dbReference>
<dbReference type="SUPFAM" id="SSF56935">
    <property type="entry name" value="Porins"/>
    <property type="match status" value="1"/>
</dbReference>
<gene>
    <name evidence="9" type="primary">fadL</name>
    <name evidence="9" type="ORF">NMK_0780</name>
</gene>
<dbReference type="Gene3D" id="2.40.160.60">
    <property type="entry name" value="Outer membrane protein transport protein (OMPP1/FadL/TodX)"/>
    <property type="match status" value="1"/>
</dbReference>
<proteinExistence type="inferred from homology"/>
<reference evidence="9 10" key="1">
    <citation type="journal article" date="2018" name="Environ. Microbiol.">
        <title>Isolation and genomic characterization of Novimethylophilus kurashikiensis gen. nov. sp. nov., a new lanthanide-dependent methylotrophic species of Methylophilaceae.</title>
        <authorList>
            <person name="Lv H."/>
            <person name="Sahin N."/>
            <person name="Tani A."/>
        </authorList>
    </citation>
    <scope>NUCLEOTIDE SEQUENCE [LARGE SCALE GENOMIC DNA]</scope>
    <source>
        <strain evidence="9 10">La2-4</strain>
    </source>
</reference>
<comment type="subcellular location">
    <subcellularLocation>
        <location evidence="1">Cell outer membrane</location>
        <topology evidence="1">Multi-pass membrane protein</topology>
    </subcellularLocation>
</comment>
<keyword evidence="4" id="KW-0812">Transmembrane</keyword>
<dbReference type="RefSeq" id="WP_306419334.1">
    <property type="nucleotide sequence ID" value="NZ_BDOQ01000003.1"/>
</dbReference>
<comment type="caution">
    <text evidence="9">The sequence shown here is derived from an EMBL/GenBank/DDBJ whole genome shotgun (WGS) entry which is preliminary data.</text>
</comment>
<evidence type="ECO:0000256" key="3">
    <source>
        <dbReference type="ARBA" id="ARBA00022452"/>
    </source>
</evidence>
<evidence type="ECO:0000313" key="10">
    <source>
        <dbReference type="Proteomes" id="UP000245081"/>
    </source>
</evidence>
<feature type="chain" id="PRO_5015363089" evidence="8">
    <location>
        <begin position="32"/>
        <end position="420"/>
    </location>
</feature>
<keyword evidence="7" id="KW-0998">Cell outer membrane</keyword>
<dbReference type="PANTHER" id="PTHR35093">
    <property type="entry name" value="OUTER MEMBRANE PROTEIN NMB0088-RELATED"/>
    <property type="match status" value="1"/>
</dbReference>
<dbReference type="PANTHER" id="PTHR35093:SF8">
    <property type="entry name" value="OUTER MEMBRANE PROTEIN NMB0088-RELATED"/>
    <property type="match status" value="1"/>
</dbReference>
<protein>
    <submittedName>
        <fullName evidence="9">Long-chain fatty acid transport protein</fullName>
    </submittedName>
</protein>
<evidence type="ECO:0000256" key="5">
    <source>
        <dbReference type="ARBA" id="ARBA00022729"/>
    </source>
</evidence>
<evidence type="ECO:0000313" key="9">
    <source>
        <dbReference type="EMBL" id="GBG13236.1"/>
    </source>
</evidence>
<dbReference type="Pfam" id="PF03349">
    <property type="entry name" value="Toluene_X"/>
    <property type="match status" value="1"/>
</dbReference>
<dbReference type="AlphaFoldDB" id="A0A2R5F475"/>